<evidence type="ECO:0000256" key="1">
    <source>
        <dbReference type="ARBA" id="ARBA00004123"/>
    </source>
</evidence>
<evidence type="ECO:0000256" key="5">
    <source>
        <dbReference type="ARBA" id="ARBA00023159"/>
    </source>
</evidence>
<dbReference type="SUPFAM" id="SSF56672">
    <property type="entry name" value="DNA/RNA polymerases"/>
    <property type="match status" value="1"/>
</dbReference>
<dbReference type="GO" id="GO:0016592">
    <property type="term" value="C:mediator complex"/>
    <property type="evidence" value="ECO:0007669"/>
    <property type="project" value="InterPro"/>
</dbReference>
<keyword evidence="6" id="KW-0804">Transcription</keyword>
<sequence>MPTFVNLQSCAMDKIQQVLCFISTAYKFLDIRIVVGCISHVQIAIGDNRDNRMFIPHATWKTFIERRADIERLMHSTVLSSSLIQDLNMEIVKTYDTNHIEDDVEFENIGNIEDMDDVNIMDQESSNKEMLSDDSGCASDMSEHEMDCIEKFVSSPEIRMLNARTKYCVIHNYYTTGGALTVCTSCMICIADINDGGMYHVRKHETDSFARRQIMHKLPLYIIFFVSRGCNDVMSASRSSKNFVVKRPRLAIGHKQSGWRGLRNSRVQSHNWSVGNEYASSNERSKSDAAFENCILTGAVINSNRDISIHRYARVVRATHRRIYPSIARSVPGMTVNVNKLNPLSAGCYFEMPREIILKKDVIKVHSMDSACFAWLVVAALYPAKSHVNRKSTYPHYTTVLPPAMNRYDALKDRLVKSFADSTEKKLRRLLNEIDLSNRRPSQLLRRMRDLVQNGVSEEVLKSLWLQRLPQQVQAILGEQAVLVSSTFWRKSRQVYATLQLEANEIGKLEAELSPTADSLAAATVSRRDLTHISKQVLYAVNGMIIPTYGQKLFQLDLEFRRVFQWPFIIAEVDTFIIGSDFLAHFNLLPDIRHKRLIDGNTFLKVSAISRLTAFADDCPFKEILDKFPEITRTSITHKQTAHGVEHVIETMGPSMSNKVRLCPDKLKAAKQEFEYMIQQGLCRPSKSPARSSGKTVFSTIDLVRAYQQIPVRESDIPKTAIITPFGLFEIVADALSRADTIVMPTSIDIQEIAEAQASDDELQQLKQSTSTYLKLKKFTLSETASNIYCDTSEEEIRPYIPGPLRRRVFDIGASNVASKRQSNSPANCAKICVALRAPETDDQQRVRFQVELEFVQCLANPNYLNFLAQRGYFKDATFINYLKYLLYWKEPEYAKYLKYPMCLYFLDLLQYEHFRREVVNSQCTKFIDDQQILLWQHYTRRRTRLLQTAAEQTQQTNSQNNGIVQPKVP</sequence>
<evidence type="ECO:0000256" key="9">
    <source>
        <dbReference type="SAM" id="MobiDB-lite"/>
    </source>
</evidence>
<dbReference type="InterPro" id="IPR038089">
    <property type="entry name" value="Med31_sf"/>
</dbReference>
<evidence type="ECO:0000313" key="11">
    <source>
        <dbReference type="Proteomes" id="UP000668214"/>
    </source>
</evidence>
<dbReference type="GO" id="GO:0006355">
    <property type="term" value="P:regulation of DNA-templated transcription"/>
    <property type="evidence" value="ECO:0007669"/>
    <property type="project" value="InterPro"/>
</dbReference>
<dbReference type="InterPro" id="IPR043502">
    <property type="entry name" value="DNA/RNA_pol_sf"/>
</dbReference>
<feature type="compositionally biased region" description="Low complexity" evidence="9">
    <location>
        <begin position="951"/>
        <end position="962"/>
    </location>
</feature>
<evidence type="ECO:0000256" key="6">
    <source>
        <dbReference type="ARBA" id="ARBA00023163"/>
    </source>
</evidence>
<keyword evidence="11" id="KW-1185">Reference proteome</keyword>
<keyword evidence="4" id="KW-0805">Transcription regulation</keyword>
<accession>A0A836EDR5</accession>
<evidence type="ECO:0000256" key="2">
    <source>
        <dbReference type="ARBA" id="ARBA00006378"/>
    </source>
</evidence>
<dbReference type="AlphaFoldDB" id="A0A836EDR5"/>
<reference evidence="10" key="1">
    <citation type="submission" date="2020-02" db="EMBL/GenBank/DDBJ databases">
        <title>Relaxed selection underlies rapid genomic changes in the transitions from sociality to social parasitism in ants.</title>
        <authorList>
            <person name="Bi X."/>
        </authorList>
    </citation>
    <scope>NUCLEOTIDE SEQUENCE</scope>
    <source>
        <strain evidence="10">BGI-DK2014c</strain>
        <tissue evidence="10">Whole body</tissue>
    </source>
</reference>
<dbReference type="Gene3D" id="1.10.10.1340">
    <property type="entry name" value="Mediator of RNA polymerase II, submodule Med31 (Soh1)"/>
    <property type="match status" value="1"/>
</dbReference>
<dbReference type="EMBL" id="JAANIA010002712">
    <property type="protein sequence ID" value="KAG5310244.1"/>
    <property type="molecule type" value="Genomic_DNA"/>
</dbReference>
<gene>
    <name evidence="10" type="primary">Med31</name>
    <name evidence="10" type="ORF">G6Z78_0006701</name>
</gene>
<protein>
    <recommendedName>
        <fullName evidence="3">Mediator of RNA polymerase II transcription subunit 31</fullName>
    </recommendedName>
    <alternativeName>
        <fullName evidence="8">Mediator complex subunit 31</fullName>
    </alternativeName>
</protein>
<dbReference type="Proteomes" id="UP000668214">
    <property type="component" value="Unassembled WGS sequence"/>
</dbReference>
<comment type="caution">
    <text evidence="10">The sequence shown here is derived from an EMBL/GenBank/DDBJ whole genome shotgun (WGS) entry which is preliminary data.</text>
</comment>
<keyword evidence="5" id="KW-0010">Activator</keyword>
<dbReference type="InterPro" id="IPR008831">
    <property type="entry name" value="Mediator_Med31"/>
</dbReference>
<feature type="region of interest" description="Disordered" evidence="9">
    <location>
        <begin position="951"/>
        <end position="970"/>
    </location>
</feature>
<dbReference type="Gene3D" id="3.10.10.10">
    <property type="entry name" value="HIV Type 1 Reverse Transcriptase, subunit A, domain 1"/>
    <property type="match status" value="1"/>
</dbReference>
<feature type="non-terminal residue" evidence="10">
    <location>
        <position position="1"/>
    </location>
</feature>
<comment type="subcellular location">
    <subcellularLocation>
        <location evidence="1">Nucleus</location>
    </subcellularLocation>
</comment>
<dbReference type="FunFam" id="1.10.10.1340:FF:000001">
    <property type="entry name" value="Mediator of RNA polymerase II transcription subunit 31"/>
    <property type="match status" value="1"/>
</dbReference>
<evidence type="ECO:0000256" key="7">
    <source>
        <dbReference type="ARBA" id="ARBA00023242"/>
    </source>
</evidence>
<dbReference type="GO" id="GO:0003712">
    <property type="term" value="F:transcription coregulator activity"/>
    <property type="evidence" value="ECO:0007669"/>
    <property type="project" value="InterPro"/>
</dbReference>
<evidence type="ECO:0000313" key="10">
    <source>
        <dbReference type="EMBL" id="KAG5310244.1"/>
    </source>
</evidence>
<dbReference type="Pfam" id="PF05669">
    <property type="entry name" value="Med31"/>
    <property type="match status" value="1"/>
</dbReference>
<organism evidence="10 11">
    <name type="scientific">Pseudoatta argentina</name>
    <dbReference type="NCBI Taxonomy" id="621737"/>
    <lineage>
        <taxon>Eukaryota</taxon>
        <taxon>Metazoa</taxon>
        <taxon>Ecdysozoa</taxon>
        <taxon>Arthropoda</taxon>
        <taxon>Hexapoda</taxon>
        <taxon>Insecta</taxon>
        <taxon>Pterygota</taxon>
        <taxon>Neoptera</taxon>
        <taxon>Endopterygota</taxon>
        <taxon>Hymenoptera</taxon>
        <taxon>Apocrita</taxon>
        <taxon>Aculeata</taxon>
        <taxon>Formicoidea</taxon>
        <taxon>Formicidae</taxon>
        <taxon>Myrmicinae</taxon>
        <taxon>Pseudoatta</taxon>
    </lineage>
</organism>
<comment type="similarity">
    <text evidence="2">Belongs to the Mediator complex subunit 31 family.</text>
</comment>
<evidence type="ECO:0000256" key="8">
    <source>
        <dbReference type="ARBA" id="ARBA00031978"/>
    </source>
</evidence>
<evidence type="ECO:0000256" key="4">
    <source>
        <dbReference type="ARBA" id="ARBA00023015"/>
    </source>
</evidence>
<proteinExistence type="inferred from homology"/>
<dbReference type="GO" id="GO:0071897">
    <property type="term" value="P:DNA biosynthetic process"/>
    <property type="evidence" value="ECO:0007669"/>
    <property type="project" value="UniProtKB-ARBA"/>
</dbReference>
<name>A0A836EDR5_9HYME</name>
<dbReference type="PANTHER" id="PTHR13186">
    <property type="entry name" value="MEDIATOR OF RNA POLYMERASE II TRANSCRIPTION SUBUNIT 31"/>
    <property type="match status" value="1"/>
</dbReference>
<feature type="non-terminal residue" evidence="10">
    <location>
        <position position="970"/>
    </location>
</feature>
<evidence type="ECO:0000256" key="3">
    <source>
        <dbReference type="ARBA" id="ARBA00019660"/>
    </source>
</evidence>
<keyword evidence="7" id="KW-0539">Nucleus</keyword>